<feature type="signal peptide" evidence="1">
    <location>
        <begin position="1"/>
        <end position="22"/>
    </location>
</feature>
<dbReference type="PANTHER" id="PTHR24035:SF109">
    <property type="entry name" value="PROTEIN DRAPER"/>
    <property type="match status" value="1"/>
</dbReference>
<feature type="chain" id="PRO_5037172694" description="EGF-like domain-containing protein" evidence="1">
    <location>
        <begin position="23"/>
        <end position="300"/>
    </location>
</feature>
<evidence type="ECO:0000259" key="2">
    <source>
        <dbReference type="PROSITE" id="PS01186"/>
    </source>
</evidence>
<sequence length="300" mass="31894">MQLMALASLILVTVVGFQYVGGDTFHQTMVTPVPYGAGLPGVSLSCIRSIPDIYFGYSFGRPFTLNVPGSASGLTGFPNGTISDNTVQNATTWYLPPTVDATGLFHCRGRNPVTRLSSEVYSIIHSHLRKFEPADGQVTKTINKGENATLAVISANNGSSPVWHRNNEGILLDLDPTRYEIQLTADEVADGDLFVVTDRDAPLDDNHFGMIRLIVRGCVAGKWGPPDCKGVCDLCYNGGVCDDETGDCICPPGFSEPNCLTGKLIAWSACLSGGLSVGVCDVCYNGGVCDDETGDCICPP</sequence>
<feature type="domain" description="EGF-like" evidence="2">
    <location>
        <begin position="248"/>
        <end position="259"/>
    </location>
</feature>
<protein>
    <recommendedName>
        <fullName evidence="2">EGF-like domain-containing protein</fullName>
    </recommendedName>
</protein>
<dbReference type="PROSITE" id="PS01186">
    <property type="entry name" value="EGF_2"/>
    <property type="match status" value="1"/>
</dbReference>
<evidence type="ECO:0000313" key="4">
    <source>
        <dbReference type="Proteomes" id="UP000887568"/>
    </source>
</evidence>
<proteinExistence type="predicted"/>
<dbReference type="PANTHER" id="PTHR24035">
    <property type="entry name" value="MULTIPLE EPIDERMAL GROWTH FACTOR-LIKE DOMAINS PROTEIN"/>
    <property type="match status" value="1"/>
</dbReference>
<keyword evidence="4" id="KW-1185">Reference proteome</keyword>
<dbReference type="InterPro" id="IPR013783">
    <property type="entry name" value="Ig-like_fold"/>
</dbReference>
<dbReference type="Gene3D" id="2.170.300.10">
    <property type="entry name" value="Tie2 ligand-binding domain superfamily"/>
    <property type="match status" value="1"/>
</dbReference>
<dbReference type="CDD" id="cd00054">
    <property type="entry name" value="EGF_CA"/>
    <property type="match status" value="1"/>
</dbReference>
<dbReference type="GeneID" id="119736626"/>
<dbReference type="OrthoDB" id="1668230at2759"/>
<evidence type="ECO:0000256" key="1">
    <source>
        <dbReference type="SAM" id="SignalP"/>
    </source>
</evidence>
<dbReference type="InterPro" id="IPR000742">
    <property type="entry name" value="EGF"/>
</dbReference>
<dbReference type="AlphaFoldDB" id="A0A914AS18"/>
<name>A0A914AS18_PATMI</name>
<keyword evidence="1" id="KW-0732">Signal</keyword>
<dbReference type="Proteomes" id="UP000887568">
    <property type="component" value="Unplaced"/>
</dbReference>
<dbReference type="EnsemblMetazoa" id="XM_038210639.1">
    <property type="protein sequence ID" value="XP_038066567.1"/>
    <property type="gene ID" value="LOC119736626"/>
</dbReference>
<dbReference type="InterPro" id="IPR052108">
    <property type="entry name" value="MEGF/SIB"/>
</dbReference>
<dbReference type="RefSeq" id="XP_038066567.1">
    <property type="nucleotide sequence ID" value="XM_038210639.1"/>
</dbReference>
<reference evidence="3" key="1">
    <citation type="submission" date="2022-11" db="UniProtKB">
        <authorList>
            <consortium name="EnsemblMetazoa"/>
        </authorList>
    </citation>
    <scope>IDENTIFICATION</scope>
</reference>
<dbReference type="Gene3D" id="2.60.40.10">
    <property type="entry name" value="Immunoglobulins"/>
    <property type="match status" value="1"/>
</dbReference>
<accession>A0A914AS18</accession>
<evidence type="ECO:0000313" key="3">
    <source>
        <dbReference type="EnsemblMetazoa" id="XP_038066567.1"/>
    </source>
</evidence>
<organism evidence="3 4">
    <name type="scientific">Patiria miniata</name>
    <name type="common">Bat star</name>
    <name type="synonym">Asterina miniata</name>
    <dbReference type="NCBI Taxonomy" id="46514"/>
    <lineage>
        <taxon>Eukaryota</taxon>
        <taxon>Metazoa</taxon>
        <taxon>Echinodermata</taxon>
        <taxon>Eleutherozoa</taxon>
        <taxon>Asterozoa</taxon>
        <taxon>Asteroidea</taxon>
        <taxon>Valvatacea</taxon>
        <taxon>Valvatida</taxon>
        <taxon>Asterinidae</taxon>
        <taxon>Patiria</taxon>
    </lineage>
</organism>
<dbReference type="OMA" id="NATTWYL"/>